<accession>C1B2K8</accession>
<dbReference type="Proteomes" id="UP000002212">
    <property type="component" value="Chromosome"/>
</dbReference>
<evidence type="ECO:0000256" key="1">
    <source>
        <dbReference type="SAM" id="MobiDB-lite"/>
    </source>
</evidence>
<dbReference type="InterPro" id="IPR012349">
    <property type="entry name" value="Split_barrel_FMN-bd"/>
</dbReference>
<dbReference type="SUPFAM" id="SSF50475">
    <property type="entry name" value="FMN-binding split barrel"/>
    <property type="match status" value="1"/>
</dbReference>
<sequence length="316" mass="34010">MPVTWSDDVDEVIRDDLTSGFAYITPAGGAVVAAVAPVGMRDREQGTVAFTTSLGFGRKLERIKAEPRVALAFHAREHGIGSGTNRRYVLVQGDATFDPSPDRDILDAIGERSVPYTGVPRRGAFWDRWLSAYYADRVLVTVTVTRVVAWPDLRMKGRAEVFGAPLPSVEAPPQEPPKKGTGPRVDATKTGERAGKLPHVLLAYREADGYPAVAPVHVNSASSDGVRLRVPVGVPQGGRRAGLLAHSYRAKLIGLESRQNTGWLEVTGSDALYAPHTESGFSAPPNKTIMLLANGFLARRGLAKARKEGRAQALGR</sequence>
<dbReference type="AlphaFoldDB" id="C1B2K8"/>
<dbReference type="Gene3D" id="2.30.110.10">
    <property type="entry name" value="Electron Transport, Fmn-binding Protein, Chain A"/>
    <property type="match status" value="1"/>
</dbReference>
<dbReference type="STRING" id="632772.ROP_23850"/>
<evidence type="ECO:0000313" key="2">
    <source>
        <dbReference type="EMBL" id="BAH50632.1"/>
    </source>
</evidence>
<dbReference type="KEGG" id="rop:ROP_23850"/>
<evidence type="ECO:0000313" key="3">
    <source>
        <dbReference type="Proteomes" id="UP000002212"/>
    </source>
</evidence>
<dbReference type="PATRIC" id="fig|632772.20.peg.2493"/>
<dbReference type="RefSeq" id="WP_012689588.1">
    <property type="nucleotide sequence ID" value="NC_012522.1"/>
</dbReference>
<proteinExistence type="predicted"/>
<dbReference type="EMBL" id="AP011115">
    <property type="protein sequence ID" value="BAH50632.1"/>
    <property type="molecule type" value="Genomic_DNA"/>
</dbReference>
<reference evidence="2 3" key="1">
    <citation type="submission" date="2009-03" db="EMBL/GenBank/DDBJ databases">
        <title>Comparison of the complete genome sequences of Rhodococcus erythropolis PR4 and Rhodococcus opacus B4.</title>
        <authorList>
            <person name="Takarada H."/>
            <person name="Sekine M."/>
            <person name="Hosoyama A."/>
            <person name="Yamada R."/>
            <person name="Fujisawa T."/>
            <person name="Omata S."/>
            <person name="Shimizu A."/>
            <person name="Tsukatani N."/>
            <person name="Tanikawa S."/>
            <person name="Fujita N."/>
            <person name="Harayama S."/>
        </authorList>
    </citation>
    <scope>NUCLEOTIDE SEQUENCE [LARGE SCALE GENOMIC DNA]</scope>
    <source>
        <strain evidence="2 3">B4</strain>
    </source>
</reference>
<organism evidence="2 3">
    <name type="scientific">Rhodococcus opacus (strain B4)</name>
    <dbReference type="NCBI Taxonomy" id="632772"/>
    <lineage>
        <taxon>Bacteria</taxon>
        <taxon>Bacillati</taxon>
        <taxon>Actinomycetota</taxon>
        <taxon>Actinomycetes</taxon>
        <taxon>Mycobacteriales</taxon>
        <taxon>Nocardiaceae</taxon>
        <taxon>Rhodococcus</taxon>
    </lineage>
</organism>
<protein>
    <submittedName>
        <fullName evidence="2">Uncharacterized protein</fullName>
    </submittedName>
</protein>
<dbReference type="HOGENOM" id="CLU_860055_0_0_11"/>
<name>C1B2K8_RHOOB</name>
<dbReference type="OrthoDB" id="4544894at2"/>
<gene>
    <name evidence="2" type="ordered locus">ROP_23850</name>
</gene>
<feature type="region of interest" description="Disordered" evidence="1">
    <location>
        <begin position="165"/>
        <end position="191"/>
    </location>
</feature>